<dbReference type="EC" id="2.3.1.176" evidence="4"/>
<evidence type="ECO:0000256" key="19">
    <source>
        <dbReference type="ARBA" id="ARBA00024514"/>
    </source>
</evidence>
<dbReference type="EMBL" id="NNAY01000058">
    <property type="protein sequence ID" value="OXU31424.1"/>
    <property type="molecule type" value="Genomic_DNA"/>
</dbReference>
<comment type="function">
    <text evidence="29">Plays a crucial role in the peroxisomal oxidation of branched-chain fatty acids. Catalyzes the last step of the peroxisomal beta-oxidation of branched chain fatty acids and the side chain of the bile acid intermediates di- and trihydroxycoprostanic acids (DHCA and THCA). Also active with medium and long straight chain 3-oxoacyl-CoAs. Stimulates the microsomal conversion of 7-dehydrocholesterol to cholesterol and transfers phosphatidylcholine and 7-dehydrocholesterol between membrances, in vitro. Isoforms SCP2 and SCPx cooperate in peroxisomal oxidation of certain naturally occurring tetramethyl-branched fatty acyl-CoAs.</text>
</comment>
<evidence type="ECO:0000256" key="5">
    <source>
        <dbReference type="ARBA" id="ARBA00014545"/>
    </source>
</evidence>
<evidence type="ECO:0000256" key="32">
    <source>
        <dbReference type="ARBA" id="ARBA00048004"/>
    </source>
</evidence>
<evidence type="ECO:0000256" key="11">
    <source>
        <dbReference type="ARBA" id="ARBA00023121"/>
    </source>
</evidence>
<evidence type="ECO:0000256" key="18">
    <source>
        <dbReference type="ARBA" id="ARBA00024509"/>
    </source>
</evidence>
<evidence type="ECO:0000256" key="1">
    <source>
        <dbReference type="ARBA" id="ARBA00004173"/>
    </source>
</evidence>
<dbReference type="STRING" id="543379.A0A232FL05"/>
<dbReference type="PROSITE" id="PS00737">
    <property type="entry name" value="THIOLASE_2"/>
    <property type="match status" value="1"/>
</dbReference>
<evidence type="ECO:0000256" key="31">
    <source>
        <dbReference type="ARBA" id="ARBA00048001"/>
    </source>
</evidence>
<name>A0A232FL05_9HYME</name>
<evidence type="ECO:0000313" key="42">
    <source>
        <dbReference type="EMBL" id="OXU31424.1"/>
    </source>
</evidence>
<keyword evidence="6" id="KW-0813">Transport</keyword>
<reference evidence="42 43" key="1">
    <citation type="journal article" date="2017" name="Curr. Biol.">
        <title>The Evolution of Venom by Co-option of Single-Copy Genes.</title>
        <authorList>
            <person name="Martinson E.O."/>
            <person name="Mrinalini"/>
            <person name="Kelkar Y.D."/>
            <person name="Chang C.H."/>
            <person name="Werren J.H."/>
        </authorList>
    </citation>
    <scope>NUCLEOTIDE SEQUENCE [LARGE SCALE GENOMIC DNA]</scope>
    <source>
        <strain evidence="42 43">Alberta</strain>
        <tissue evidence="42">Whole body</tissue>
    </source>
</reference>
<dbReference type="InterPro" id="IPR020616">
    <property type="entry name" value="Thiolase_N"/>
</dbReference>
<dbReference type="GO" id="GO:0006629">
    <property type="term" value="P:lipid metabolic process"/>
    <property type="evidence" value="ECO:0007669"/>
    <property type="project" value="UniProtKB-KW"/>
</dbReference>
<organism evidence="42 43">
    <name type="scientific">Trichomalopsis sarcophagae</name>
    <dbReference type="NCBI Taxonomy" id="543379"/>
    <lineage>
        <taxon>Eukaryota</taxon>
        <taxon>Metazoa</taxon>
        <taxon>Ecdysozoa</taxon>
        <taxon>Arthropoda</taxon>
        <taxon>Hexapoda</taxon>
        <taxon>Insecta</taxon>
        <taxon>Pterygota</taxon>
        <taxon>Neoptera</taxon>
        <taxon>Endopterygota</taxon>
        <taxon>Hymenoptera</taxon>
        <taxon>Apocrita</taxon>
        <taxon>Proctotrupomorpha</taxon>
        <taxon>Chalcidoidea</taxon>
        <taxon>Pteromalidae</taxon>
        <taxon>Pteromalinae</taxon>
        <taxon>Trichomalopsis</taxon>
    </lineage>
</organism>
<dbReference type="InterPro" id="IPR016039">
    <property type="entry name" value="Thiolase-like"/>
</dbReference>
<evidence type="ECO:0000256" key="36">
    <source>
        <dbReference type="ARBA" id="ARBA00049270"/>
    </source>
</evidence>
<comment type="catalytic activity">
    <reaction evidence="31">
        <text>hexanoyl-CoA + acetyl-CoA = 3-oxooctanoyl-CoA + CoA</text>
        <dbReference type="Rhea" id="RHEA:31203"/>
        <dbReference type="ChEBI" id="CHEBI:57287"/>
        <dbReference type="ChEBI" id="CHEBI:57288"/>
        <dbReference type="ChEBI" id="CHEBI:62619"/>
        <dbReference type="ChEBI" id="CHEBI:62620"/>
    </reaction>
    <physiologicalReaction direction="right-to-left" evidence="31">
        <dbReference type="Rhea" id="RHEA:31205"/>
    </physiologicalReaction>
</comment>
<keyword evidence="9" id="KW-0445">Lipid transport</keyword>
<evidence type="ECO:0000259" key="41">
    <source>
        <dbReference type="Pfam" id="PF22691"/>
    </source>
</evidence>
<accession>A0A232FL05</accession>
<dbReference type="Pfam" id="PF02036">
    <property type="entry name" value="SCP2"/>
    <property type="match status" value="1"/>
</dbReference>
<dbReference type="OrthoDB" id="542135at2759"/>
<dbReference type="GO" id="GO:0005739">
    <property type="term" value="C:mitochondrion"/>
    <property type="evidence" value="ECO:0007669"/>
    <property type="project" value="UniProtKB-SubCell"/>
</dbReference>
<comment type="caution">
    <text evidence="42">The sequence shown here is derived from an EMBL/GenBank/DDBJ whole genome shotgun (WGS) entry which is preliminary data.</text>
</comment>
<dbReference type="GO" id="GO:0003988">
    <property type="term" value="F:acetyl-CoA C-acyltransferase activity"/>
    <property type="evidence" value="ECO:0007669"/>
    <property type="project" value="UniProtKB-EC"/>
</dbReference>
<dbReference type="NCBIfam" id="NF006102">
    <property type="entry name" value="PRK08256.1"/>
    <property type="match status" value="1"/>
</dbReference>
<evidence type="ECO:0000256" key="33">
    <source>
        <dbReference type="ARBA" id="ARBA00048553"/>
    </source>
</evidence>
<dbReference type="Proteomes" id="UP000215335">
    <property type="component" value="Unassembled WGS sequence"/>
</dbReference>
<dbReference type="InterPro" id="IPR003033">
    <property type="entry name" value="SCP2_sterol-bd_dom"/>
</dbReference>
<evidence type="ECO:0000256" key="34">
    <source>
        <dbReference type="ARBA" id="ARBA00049178"/>
    </source>
</evidence>
<evidence type="ECO:0000256" key="4">
    <source>
        <dbReference type="ARBA" id="ARBA00012352"/>
    </source>
</evidence>
<dbReference type="SUPFAM" id="SSF55718">
    <property type="entry name" value="SCP-like"/>
    <property type="match status" value="1"/>
</dbReference>
<keyword evidence="7" id="KW-0963">Cytoplasm</keyword>
<evidence type="ECO:0000256" key="21">
    <source>
        <dbReference type="ARBA" id="ARBA00030531"/>
    </source>
</evidence>
<dbReference type="Gene3D" id="3.40.47.10">
    <property type="match status" value="1"/>
</dbReference>
<comment type="catalytic activity">
    <reaction evidence="38">
        <text>octanoyl-CoA + acetyl-CoA = 3-oxodecanoyl-CoA + CoA</text>
        <dbReference type="Rhea" id="RHEA:31087"/>
        <dbReference type="ChEBI" id="CHEBI:57287"/>
        <dbReference type="ChEBI" id="CHEBI:57288"/>
        <dbReference type="ChEBI" id="CHEBI:57386"/>
        <dbReference type="ChEBI" id="CHEBI:62548"/>
    </reaction>
    <physiologicalReaction direction="right-to-left" evidence="38">
        <dbReference type="Rhea" id="RHEA:31089"/>
    </physiologicalReaction>
</comment>
<comment type="catalytic activity">
    <reaction evidence="35">
        <text>hexadecanoyl-CoA + acetyl-CoA = 3-oxooctadecanoyl-CoA + CoA</text>
        <dbReference type="Rhea" id="RHEA:35279"/>
        <dbReference type="ChEBI" id="CHEBI:57287"/>
        <dbReference type="ChEBI" id="CHEBI:57288"/>
        <dbReference type="ChEBI" id="CHEBI:57379"/>
        <dbReference type="ChEBI" id="CHEBI:71407"/>
    </reaction>
    <physiologicalReaction direction="right-to-left" evidence="35">
        <dbReference type="Rhea" id="RHEA:35281"/>
    </physiologicalReaction>
</comment>
<keyword evidence="14" id="KW-0012">Acyltransferase</keyword>
<dbReference type="Gene3D" id="3.30.1050.10">
    <property type="entry name" value="SCP2 sterol-binding domain"/>
    <property type="match status" value="1"/>
</dbReference>
<dbReference type="PANTHER" id="PTHR42870">
    <property type="entry name" value="ACETYL-COA C-ACETYLTRANSFERASE"/>
    <property type="match status" value="1"/>
</dbReference>
<evidence type="ECO:0000256" key="15">
    <source>
        <dbReference type="ARBA" id="ARBA00024058"/>
    </source>
</evidence>
<evidence type="ECO:0000256" key="27">
    <source>
        <dbReference type="ARBA" id="ARBA00033178"/>
    </source>
</evidence>
<evidence type="ECO:0000256" key="20">
    <source>
        <dbReference type="ARBA" id="ARBA00029287"/>
    </source>
</evidence>
<evidence type="ECO:0000256" key="10">
    <source>
        <dbReference type="ARBA" id="ARBA00023098"/>
    </source>
</evidence>
<evidence type="ECO:0000256" key="26">
    <source>
        <dbReference type="ARBA" id="ARBA00032316"/>
    </source>
</evidence>
<evidence type="ECO:0000256" key="12">
    <source>
        <dbReference type="ARBA" id="ARBA00023128"/>
    </source>
</evidence>
<evidence type="ECO:0000256" key="13">
    <source>
        <dbReference type="ARBA" id="ARBA00023140"/>
    </source>
</evidence>
<dbReference type="InterPro" id="IPR055140">
    <property type="entry name" value="Thiolase_C_2"/>
</dbReference>
<comment type="function">
    <text evidence="28">Mediates the transfer of all common phospholipids, cholesterol and gangliosides from the endoplasmic reticulum to the plasma membrane. May play a role in regulating steroidogenesis. Stimulates the microsomal conversion of 7-dehydrocholesterol to cholesterol. Also binds fatty acids and fatty acyl Coenzyme A (CoA) such as phytanoyl-CoA. Involved in the regulation phospholipid synthesis in endoplasmic reticulum enhancing the incorporation of exogenous fatty acid into glycerides. Seems to stimulate the rate-limiting step in phosphatidic acid formation mediated by GPAT3. Isoforms SCP2 and SCPx cooperate in peroxisomal oxidation of certain naturally occurring tetramethyl-branched fatty acyl-CoAs.</text>
</comment>
<comment type="catalytic activity">
    <reaction evidence="20">
        <text>7-dehydrocholesterol(in) = 7-dehydrocholesterol(out)</text>
        <dbReference type="Rhea" id="RHEA:62960"/>
        <dbReference type="ChEBI" id="CHEBI:17759"/>
    </reaction>
</comment>
<keyword evidence="43" id="KW-1185">Reference proteome</keyword>
<comment type="subcellular location">
    <subcellularLocation>
        <location evidence="3">Cytoplasm</location>
    </subcellularLocation>
    <subcellularLocation>
        <location evidence="1">Mitochondrion</location>
    </subcellularLocation>
    <subcellularLocation>
        <location evidence="2">Peroxisome</location>
    </subcellularLocation>
</comment>
<feature type="domain" description="SCP2" evidence="40">
    <location>
        <begin position="515"/>
        <end position="608"/>
    </location>
</feature>
<evidence type="ECO:0000256" key="9">
    <source>
        <dbReference type="ARBA" id="ARBA00023055"/>
    </source>
</evidence>
<evidence type="ECO:0000256" key="25">
    <source>
        <dbReference type="ARBA" id="ARBA00032093"/>
    </source>
</evidence>
<comment type="catalytic activity">
    <reaction evidence="34">
        <text>an acyl-CoA + acetyl-CoA = a 3-oxoacyl-CoA + CoA</text>
        <dbReference type="Rhea" id="RHEA:21564"/>
        <dbReference type="ChEBI" id="CHEBI:57287"/>
        <dbReference type="ChEBI" id="CHEBI:57288"/>
        <dbReference type="ChEBI" id="CHEBI:58342"/>
        <dbReference type="ChEBI" id="CHEBI:90726"/>
        <dbReference type="EC" id="2.3.1.16"/>
    </reaction>
    <physiologicalReaction direction="right-to-left" evidence="34">
        <dbReference type="Rhea" id="RHEA:21566"/>
    </physiologicalReaction>
</comment>
<evidence type="ECO:0000256" key="3">
    <source>
        <dbReference type="ARBA" id="ARBA00004496"/>
    </source>
</evidence>
<dbReference type="CDD" id="cd00829">
    <property type="entry name" value="SCP-x_thiolase"/>
    <property type="match status" value="1"/>
</dbReference>
<protein>
    <recommendedName>
        <fullName evidence="5">Sterol carrier protein 2</fullName>
        <ecNumber evidence="15">2.3.1.155</ecNumber>
        <ecNumber evidence="16">2.3.1.16</ecNumber>
        <ecNumber evidence="4">2.3.1.176</ecNumber>
    </recommendedName>
    <alternativeName>
        <fullName evidence="25">Acetyl-CoA C-myristoyltransferase</fullName>
    </alternativeName>
    <alternativeName>
        <fullName evidence="22">Non-specific lipid-transfer protein</fullName>
    </alternativeName>
    <alternativeName>
        <fullName evidence="26">Propanoyl-CoA C-acyltransferase</fullName>
    </alternativeName>
    <alternativeName>
        <fullName evidence="21">SCP-2/3-oxoacyl-CoA thiolase</fullName>
    </alternativeName>
    <alternativeName>
        <fullName evidence="23">SCP-2/thiolase</fullName>
    </alternativeName>
    <alternativeName>
        <fullName evidence="24">SCP-chi</fullName>
    </alternativeName>
    <alternativeName>
        <fullName evidence="27">Sterol carrier protein X</fullName>
    </alternativeName>
</protein>
<evidence type="ECO:0000256" key="37">
    <source>
        <dbReference type="ARBA" id="ARBA00049306"/>
    </source>
</evidence>
<dbReference type="GO" id="GO:0050633">
    <property type="term" value="F:acetyl-CoA C-myristoyltransferase activity"/>
    <property type="evidence" value="ECO:0007669"/>
    <property type="project" value="UniProtKB-EC"/>
</dbReference>
<dbReference type="GO" id="GO:0005777">
    <property type="term" value="C:peroxisome"/>
    <property type="evidence" value="ECO:0007669"/>
    <property type="project" value="UniProtKB-SubCell"/>
</dbReference>
<comment type="catalytic activity">
    <reaction evidence="37">
        <text>3-oxohexadecanedioyl-CoA + CoA = tetradecanedioyl-CoA + acetyl-CoA</text>
        <dbReference type="Rhea" id="RHEA:40343"/>
        <dbReference type="ChEBI" id="CHEBI:57287"/>
        <dbReference type="ChEBI" id="CHEBI:57288"/>
        <dbReference type="ChEBI" id="CHEBI:77081"/>
        <dbReference type="ChEBI" id="CHEBI:77084"/>
    </reaction>
    <physiologicalReaction direction="left-to-right" evidence="37">
        <dbReference type="Rhea" id="RHEA:40344"/>
    </physiologicalReaction>
</comment>
<evidence type="ECO:0000256" key="29">
    <source>
        <dbReference type="ARBA" id="ARBA00045994"/>
    </source>
</evidence>
<evidence type="ECO:0000256" key="16">
    <source>
        <dbReference type="ARBA" id="ARBA00024073"/>
    </source>
</evidence>
<evidence type="ECO:0000256" key="14">
    <source>
        <dbReference type="ARBA" id="ARBA00023315"/>
    </source>
</evidence>
<dbReference type="AlphaFoldDB" id="A0A232FL05"/>
<dbReference type="EC" id="2.3.1.16" evidence="16"/>
<dbReference type="EC" id="2.3.1.155" evidence="15"/>
<dbReference type="PANTHER" id="PTHR42870:SF1">
    <property type="entry name" value="NON-SPECIFIC LIPID-TRANSFER PROTEIN-LIKE 2"/>
    <property type="match status" value="1"/>
</dbReference>
<evidence type="ECO:0000256" key="38">
    <source>
        <dbReference type="ARBA" id="ARBA00049542"/>
    </source>
</evidence>
<evidence type="ECO:0000256" key="8">
    <source>
        <dbReference type="ARBA" id="ARBA00022679"/>
    </source>
</evidence>
<keyword evidence="8" id="KW-0808">Transferase</keyword>
<evidence type="ECO:0000256" key="7">
    <source>
        <dbReference type="ARBA" id="ARBA00022490"/>
    </source>
</evidence>
<evidence type="ECO:0000313" key="43">
    <source>
        <dbReference type="Proteomes" id="UP000215335"/>
    </source>
</evidence>
<dbReference type="Pfam" id="PF00108">
    <property type="entry name" value="Thiolase_N"/>
    <property type="match status" value="1"/>
</dbReference>
<evidence type="ECO:0000256" key="35">
    <source>
        <dbReference type="ARBA" id="ARBA00049268"/>
    </source>
</evidence>
<evidence type="ECO:0000256" key="22">
    <source>
        <dbReference type="ARBA" id="ARBA00030851"/>
    </source>
</evidence>
<evidence type="ECO:0000256" key="30">
    <source>
        <dbReference type="ARBA" id="ARBA00047485"/>
    </source>
</evidence>
<dbReference type="FunFam" id="3.30.1050.10:FF:000001">
    <property type="entry name" value="Putative Non-specific lipid-transfer protein"/>
    <property type="match status" value="1"/>
</dbReference>
<feature type="domain" description="Thiolase N-terminal" evidence="39">
    <location>
        <begin position="82"/>
        <end position="307"/>
    </location>
</feature>
<evidence type="ECO:0000256" key="24">
    <source>
        <dbReference type="ARBA" id="ARBA00031346"/>
    </source>
</evidence>
<dbReference type="InterPro" id="IPR020615">
    <property type="entry name" value="Thiolase_acyl_enz_int_AS"/>
</dbReference>
<evidence type="ECO:0000256" key="23">
    <source>
        <dbReference type="ARBA" id="ARBA00031275"/>
    </source>
</evidence>
<evidence type="ECO:0000259" key="39">
    <source>
        <dbReference type="Pfam" id="PF00108"/>
    </source>
</evidence>
<dbReference type="FunFam" id="3.40.47.10:FF:000016">
    <property type="entry name" value="Non-specific lipid-transfer protein"/>
    <property type="match status" value="1"/>
</dbReference>
<evidence type="ECO:0000256" key="6">
    <source>
        <dbReference type="ARBA" id="ARBA00022448"/>
    </source>
</evidence>
<dbReference type="GO" id="GO:0008289">
    <property type="term" value="F:lipid binding"/>
    <property type="evidence" value="ECO:0007669"/>
    <property type="project" value="UniProtKB-KW"/>
</dbReference>
<dbReference type="SUPFAM" id="SSF53901">
    <property type="entry name" value="Thiolase-like"/>
    <property type="match status" value="2"/>
</dbReference>
<sequence>MKENTHSKATIGSLVHCAIAETGQTTSLRQSPITTCTYSINVLKYHKEIFSAVPSPAGVSWLLSLQEILFLQIFKMMQKPKVYVVGVGMTKFEKPGRRDDFDYPQMAKEAVTKALADARISYADVKAATVGWVYGDSTSGQRALYEVGLSGCPIINVNNNCSTGSTALMVAKQIVESGNGDCVLALGFEKMERGSLTSKFMDRTNPMDKHVELMADVAGMNESPITAQLFGNAGIEHMKKYGTKPEHFAKIAYKNHLHSVNNPYSQFQDKYTLEQIMNSPKVFGPLTKLQCCPTSDGSAAVILANEDFVRRHRLENQAVEIVGMEMSTDLPSTFSERSCIKLIGYDMTKDATEKLFTKTAYKPSDVDVIELHDCFSANELVTYEALGLCPPGKAGELIDSGNNTYGGKYVINPSGGLISKGHPLGATGLAQCSELCWQLRGEAGKRQVPGAKLALQHNIGLGGAVVVALYRLGFSKTGAVHRNNVAAKKPQKEYAANPDGFKANVLFKALAIAMEEDEDGLIDRVRGIYGFRVVNGPNGAVGYWVVNAKTGKGSVEYNSKVKPDVIFTISDTDVVDFISGKLQPQKAFFQGKVKIQGNMGLAMKLPDLQRRAAKKIELIRAKL</sequence>
<feature type="domain" description="Thiolase C-terminal" evidence="41">
    <location>
        <begin position="346"/>
        <end position="461"/>
    </location>
</feature>
<keyword evidence="10" id="KW-0443">Lipid metabolism</keyword>
<dbReference type="GO" id="GO:0006869">
    <property type="term" value="P:lipid transport"/>
    <property type="evidence" value="ECO:0007669"/>
    <property type="project" value="UniProtKB-KW"/>
</dbReference>
<comment type="catalytic activity">
    <reaction evidence="33">
        <text>butanoyl-CoA + acetyl-CoA = 3-oxohexanoyl-CoA + CoA</text>
        <dbReference type="Rhea" id="RHEA:31111"/>
        <dbReference type="ChEBI" id="CHEBI:57287"/>
        <dbReference type="ChEBI" id="CHEBI:57288"/>
        <dbReference type="ChEBI" id="CHEBI:57371"/>
        <dbReference type="ChEBI" id="CHEBI:62418"/>
    </reaction>
    <physiologicalReaction direction="right-to-left" evidence="33">
        <dbReference type="Rhea" id="RHEA:31113"/>
    </physiologicalReaction>
</comment>
<dbReference type="PROSITE" id="PS00098">
    <property type="entry name" value="THIOLASE_1"/>
    <property type="match status" value="1"/>
</dbReference>
<evidence type="ECO:0000259" key="40">
    <source>
        <dbReference type="Pfam" id="PF02036"/>
    </source>
</evidence>
<comment type="catalytic activity">
    <reaction evidence="32">
        <text>decanoyl-CoA + acetyl-CoA = 3-oxododecanoyl-CoA + CoA</text>
        <dbReference type="Rhea" id="RHEA:31183"/>
        <dbReference type="ChEBI" id="CHEBI:57287"/>
        <dbReference type="ChEBI" id="CHEBI:57288"/>
        <dbReference type="ChEBI" id="CHEBI:61430"/>
        <dbReference type="ChEBI" id="CHEBI:62615"/>
    </reaction>
    <physiologicalReaction direction="right-to-left" evidence="32">
        <dbReference type="Rhea" id="RHEA:31185"/>
    </physiologicalReaction>
</comment>
<comment type="catalytic activity">
    <reaction evidence="36">
        <text>dodecanoyl-CoA + acetyl-CoA = 3-oxotetradecanoyl-CoA + CoA</text>
        <dbReference type="Rhea" id="RHEA:31091"/>
        <dbReference type="ChEBI" id="CHEBI:57287"/>
        <dbReference type="ChEBI" id="CHEBI:57288"/>
        <dbReference type="ChEBI" id="CHEBI:57375"/>
        <dbReference type="ChEBI" id="CHEBI:62543"/>
    </reaction>
    <physiologicalReaction direction="right-to-left" evidence="36">
        <dbReference type="Rhea" id="RHEA:31093"/>
    </physiologicalReaction>
</comment>
<comment type="catalytic activity">
    <reaction evidence="17">
        <text>propanoyl-CoA + tetradecanoyl-CoA = 3-oxo-2-methylhexadecanoyl-CoA + CoA</text>
        <dbReference type="Rhea" id="RHEA:46344"/>
        <dbReference type="ChEBI" id="CHEBI:57287"/>
        <dbReference type="ChEBI" id="CHEBI:57385"/>
        <dbReference type="ChEBI" id="CHEBI:57392"/>
        <dbReference type="ChEBI" id="CHEBI:86042"/>
    </reaction>
    <physiologicalReaction direction="right-to-left" evidence="17">
        <dbReference type="Rhea" id="RHEA:46346"/>
    </physiologicalReaction>
</comment>
<dbReference type="InterPro" id="IPR036527">
    <property type="entry name" value="SCP2_sterol-bd_dom_sf"/>
</dbReference>
<evidence type="ECO:0000256" key="2">
    <source>
        <dbReference type="ARBA" id="ARBA00004275"/>
    </source>
</evidence>
<comment type="catalytic activity">
    <reaction evidence="30">
        <text>tetradecanoyl-CoA + acetyl-CoA = 3-oxohexadecanoyl-CoA + CoA</text>
        <dbReference type="Rhea" id="RHEA:18161"/>
        <dbReference type="ChEBI" id="CHEBI:57287"/>
        <dbReference type="ChEBI" id="CHEBI:57288"/>
        <dbReference type="ChEBI" id="CHEBI:57349"/>
        <dbReference type="ChEBI" id="CHEBI:57385"/>
        <dbReference type="EC" id="2.3.1.155"/>
    </reaction>
    <physiologicalReaction direction="right-to-left" evidence="30">
        <dbReference type="Rhea" id="RHEA:18163"/>
    </physiologicalReaction>
</comment>
<proteinExistence type="predicted"/>
<dbReference type="InterPro" id="IPR020613">
    <property type="entry name" value="Thiolase_CS"/>
</dbReference>
<comment type="catalytic activity">
    <reaction evidence="19">
        <text>3-oxo-(9Z-octadecenoyl)-CoA + CoA = (7Z)-hexadecenoyl-CoA + acetyl-CoA</text>
        <dbReference type="Rhea" id="RHEA:47400"/>
        <dbReference type="ChEBI" id="CHEBI:57287"/>
        <dbReference type="ChEBI" id="CHEBI:57288"/>
        <dbReference type="ChEBI" id="CHEBI:87695"/>
        <dbReference type="ChEBI" id="CHEBI:87698"/>
    </reaction>
    <physiologicalReaction direction="left-to-right" evidence="19">
        <dbReference type="Rhea" id="RHEA:47401"/>
    </physiologicalReaction>
</comment>
<keyword evidence="12" id="KW-0496">Mitochondrion</keyword>
<keyword evidence="13" id="KW-0576">Peroxisome</keyword>
<dbReference type="Pfam" id="PF22691">
    <property type="entry name" value="Thiolase_C_1"/>
    <property type="match status" value="1"/>
</dbReference>
<comment type="catalytic activity">
    <reaction evidence="18">
        <text>choloyl-CoA + propanoyl-CoA = 3alpha,7alpha,12alpha-trihydroxy-24-oxo-5beta-cholestan-26-oyl-CoA + CoA</text>
        <dbReference type="Rhea" id="RHEA:16865"/>
        <dbReference type="ChEBI" id="CHEBI:57287"/>
        <dbReference type="ChEBI" id="CHEBI:57373"/>
        <dbReference type="ChEBI" id="CHEBI:57392"/>
        <dbReference type="ChEBI" id="CHEBI:58507"/>
        <dbReference type="EC" id="2.3.1.176"/>
    </reaction>
    <physiologicalReaction direction="right-to-left" evidence="18">
        <dbReference type="Rhea" id="RHEA:16867"/>
    </physiologicalReaction>
</comment>
<gene>
    <name evidence="42" type="ORF">TSAR_013709</name>
</gene>
<keyword evidence="11" id="KW-0446">Lipid-binding</keyword>
<evidence type="ECO:0000256" key="28">
    <source>
        <dbReference type="ARBA" id="ARBA00045738"/>
    </source>
</evidence>
<evidence type="ECO:0000256" key="17">
    <source>
        <dbReference type="ARBA" id="ARBA00024471"/>
    </source>
</evidence>